<dbReference type="Pfam" id="PF04066">
    <property type="entry name" value="MrpF_PhaF"/>
    <property type="match status" value="1"/>
</dbReference>
<dbReference type="Proteomes" id="UP000034071">
    <property type="component" value="Chromosome"/>
</dbReference>
<dbReference type="EMBL" id="CP010975">
    <property type="protein sequence ID" value="AKE51592.1"/>
    <property type="molecule type" value="Genomic_DNA"/>
</dbReference>
<dbReference type="AlphaFoldDB" id="A0A0F6TQ90"/>
<evidence type="ECO:0000256" key="6">
    <source>
        <dbReference type="ARBA" id="ARBA00022989"/>
    </source>
</evidence>
<evidence type="ECO:0000256" key="1">
    <source>
        <dbReference type="ARBA" id="ARBA00004651"/>
    </source>
</evidence>
<comment type="similarity">
    <text evidence="2">Belongs to the CPA3 antiporters (TC 2.A.63) subunit F family.</text>
</comment>
<dbReference type="HOGENOM" id="CLU_125825_2_1_6"/>
<gene>
    <name evidence="9" type="ORF">TQ33_0613</name>
</gene>
<name>A0A0F6TQ90_9GAMM</name>
<keyword evidence="5 8" id="KW-0812">Transmembrane</keyword>
<evidence type="ECO:0000256" key="7">
    <source>
        <dbReference type="ARBA" id="ARBA00023136"/>
    </source>
</evidence>
<evidence type="ECO:0000256" key="3">
    <source>
        <dbReference type="ARBA" id="ARBA00022448"/>
    </source>
</evidence>
<evidence type="ECO:0000313" key="10">
    <source>
        <dbReference type="Proteomes" id="UP000034071"/>
    </source>
</evidence>
<evidence type="ECO:0000256" key="2">
    <source>
        <dbReference type="ARBA" id="ARBA00009212"/>
    </source>
</evidence>
<dbReference type="PANTHER" id="PTHR34702">
    <property type="entry name" value="NA(+)/H(+) ANTIPORTER SUBUNIT F1"/>
    <property type="match status" value="1"/>
</dbReference>
<organism evidence="9 10">
    <name type="scientific">Kangiella geojedonensis</name>
    <dbReference type="NCBI Taxonomy" id="914150"/>
    <lineage>
        <taxon>Bacteria</taxon>
        <taxon>Pseudomonadati</taxon>
        <taxon>Pseudomonadota</taxon>
        <taxon>Gammaproteobacteria</taxon>
        <taxon>Kangiellales</taxon>
        <taxon>Kangiellaceae</taxon>
        <taxon>Kangiella</taxon>
    </lineage>
</organism>
<keyword evidence="6 8" id="KW-1133">Transmembrane helix</keyword>
<sequence length="94" mass="10458">MFLAAAIAILVAMVLALLRALMGPTLYDRILSVNAFGTKTVLFIAILGFLMGRPEFLDIALVYALINFIAMIGVLRFFEYKQVETVADNQEDQQ</sequence>
<evidence type="ECO:0000256" key="5">
    <source>
        <dbReference type="ARBA" id="ARBA00022692"/>
    </source>
</evidence>
<feature type="transmembrane region" description="Helical" evidence="8">
    <location>
        <begin position="59"/>
        <end position="78"/>
    </location>
</feature>
<evidence type="ECO:0000313" key="9">
    <source>
        <dbReference type="EMBL" id="AKE51592.1"/>
    </source>
</evidence>
<dbReference type="KEGG" id="kge:TQ33_0613"/>
<proteinExistence type="inferred from homology"/>
<protein>
    <submittedName>
        <fullName evidence="9">Multiple resistance and pH regulation protein F</fullName>
    </submittedName>
</protein>
<keyword evidence="4" id="KW-1003">Cell membrane</keyword>
<keyword evidence="7 8" id="KW-0472">Membrane</keyword>
<dbReference type="GO" id="GO:0005886">
    <property type="term" value="C:plasma membrane"/>
    <property type="evidence" value="ECO:0007669"/>
    <property type="project" value="UniProtKB-SubCell"/>
</dbReference>
<evidence type="ECO:0000256" key="8">
    <source>
        <dbReference type="SAM" id="Phobius"/>
    </source>
</evidence>
<reference evidence="9 10" key="1">
    <citation type="submission" date="2015-02" db="EMBL/GenBank/DDBJ databases">
        <title>Complete genome sequence of Kangiella geojedonensis strain YCS-5T.</title>
        <authorList>
            <person name="Kim K.M."/>
        </authorList>
    </citation>
    <scope>NUCLEOTIDE SEQUENCE [LARGE SCALE GENOMIC DNA]</scope>
    <source>
        <strain evidence="9 10">YCS-5</strain>
    </source>
</reference>
<feature type="transmembrane region" description="Helical" evidence="8">
    <location>
        <begin position="30"/>
        <end position="52"/>
    </location>
</feature>
<dbReference type="RefSeq" id="WP_046560765.1">
    <property type="nucleotide sequence ID" value="NZ_CP010975.1"/>
</dbReference>
<comment type="subcellular location">
    <subcellularLocation>
        <location evidence="1">Cell membrane</location>
        <topology evidence="1">Multi-pass membrane protein</topology>
    </subcellularLocation>
</comment>
<dbReference type="GO" id="GO:0015385">
    <property type="term" value="F:sodium:proton antiporter activity"/>
    <property type="evidence" value="ECO:0007669"/>
    <property type="project" value="TreeGrafter"/>
</dbReference>
<keyword evidence="3" id="KW-0813">Transport</keyword>
<dbReference type="InterPro" id="IPR007208">
    <property type="entry name" value="MrpF/PhaF-like"/>
</dbReference>
<dbReference type="OrthoDB" id="9800226at2"/>
<accession>A0A0F6TQ90</accession>
<evidence type="ECO:0000256" key="4">
    <source>
        <dbReference type="ARBA" id="ARBA00022475"/>
    </source>
</evidence>
<dbReference type="PANTHER" id="PTHR34702:SF1">
    <property type="entry name" value="NA(+)_H(+) ANTIPORTER SUBUNIT F"/>
    <property type="match status" value="1"/>
</dbReference>
<dbReference type="STRING" id="914150.TQ33_0613"/>
<keyword evidence="10" id="KW-1185">Reference proteome</keyword>